<dbReference type="Pfam" id="PF00685">
    <property type="entry name" value="Sulfotransfer_1"/>
    <property type="match status" value="1"/>
</dbReference>
<dbReference type="RefSeq" id="WP_069093923.1">
    <property type="nucleotide sequence ID" value="NZ_MASI01000001.1"/>
</dbReference>
<evidence type="ECO:0000313" key="5">
    <source>
        <dbReference type="Proteomes" id="UP000095087"/>
    </source>
</evidence>
<dbReference type="STRING" id="1177755.A7A08_00504"/>
<gene>
    <name evidence="4" type="ORF">A7A08_00504</name>
</gene>
<dbReference type="GO" id="GO:0008146">
    <property type="term" value="F:sulfotransferase activity"/>
    <property type="evidence" value="ECO:0007669"/>
    <property type="project" value="InterPro"/>
</dbReference>
<dbReference type="PANTHER" id="PTHR11783">
    <property type="entry name" value="SULFOTRANSFERASE SULT"/>
    <property type="match status" value="1"/>
</dbReference>
<accession>A0A1E2S2N0</accession>
<sequence length="285" mass="31996">MSWLIANGAPKSGSTWIFQLLQSTGAYAPLPGELQDPDWVNPSVAEAKLDRAVELLGMSSERYATKQHWPTPLPLSTGTGLKGSALIRRARQLKRRLANKQKMRRYARLLPEPGVQVCNIIRDVRDVAVSLYHHEQRRAECDQDISTFLARHGRELVTNTIAYHRYWIGSPLRTRDNYFITSYEFLIDDVEAAADQLFDFAGLAADPEMRSRAIEKGSFESKKVKGPGEFFRKGQAMAFADEISASEAERLLTLAERGGLLGVKRAIADFNPILKPYLEMTDIGL</sequence>
<evidence type="ECO:0000313" key="4">
    <source>
        <dbReference type="EMBL" id="ODA68672.1"/>
    </source>
</evidence>
<dbReference type="SUPFAM" id="SSF52540">
    <property type="entry name" value="P-loop containing nucleoside triphosphate hydrolases"/>
    <property type="match status" value="1"/>
</dbReference>
<name>A0A1E2S2N0_9HYPH</name>
<dbReference type="InterPro" id="IPR027417">
    <property type="entry name" value="P-loop_NTPase"/>
</dbReference>
<comment type="caution">
    <text evidence="4">The sequence shown here is derived from an EMBL/GenBank/DDBJ whole genome shotgun (WGS) entry which is preliminary data.</text>
</comment>
<keyword evidence="2 4" id="KW-0808">Transferase</keyword>
<keyword evidence="5" id="KW-1185">Reference proteome</keyword>
<reference evidence="4 5" key="1">
    <citation type="submission" date="2016-07" db="EMBL/GenBank/DDBJ databases">
        <title>Draft genome sequence of Methyloligella halotolerans C2T (VKM B-2706T=CCUG 61687T=DSM 25045T), a halotolerant polyhydroxybutyrate accumulating methylotroph.</title>
        <authorList>
            <person name="Vasilenko O.V."/>
            <person name="Doronina N.V."/>
            <person name="Poroshina M.N."/>
            <person name="Tarlachkov S.V."/>
            <person name="Trotsenko Y.A."/>
        </authorList>
    </citation>
    <scope>NUCLEOTIDE SEQUENCE [LARGE SCALE GENOMIC DNA]</scope>
    <source>
        <strain evidence="4 5">VKM B-2706</strain>
    </source>
</reference>
<evidence type="ECO:0000256" key="1">
    <source>
        <dbReference type="ARBA" id="ARBA00005771"/>
    </source>
</evidence>
<dbReference type="OrthoDB" id="9800698at2"/>
<protein>
    <submittedName>
        <fullName evidence="4">Sulfotransferase domain protein</fullName>
    </submittedName>
</protein>
<comment type="similarity">
    <text evidence="1">Belongs to the sulfotransferase 1 family.</text>
</comment>
<evidence type="ECO:0000259" key="3">
    <source>
        <dbReference type="Pfam" id="PF00685"/>
    </source>
</evidence>
<dbReference type="Gene3D" id="3.40.50.300">
    <property type="entry name" value="P-loop containing nucleotide triphosphate hydrolases"/>
    <property type="match status" value="1"/>
</dbReference>
<proteinExistence type="inferred from homology"/>
<evidence type="ECO:0000256" key="2">
    <source>
        <dbReference type="ARBA" id="ARBA00022679"/>
    </source>
</evidence>
<feature type="domain" description="Sulfotransferase" evidence="3">
    <location>
        <begin position="8"/>
        <end position="226"/>
    </location>
</feature>
<dbReference type="EMBL" id="MASI01000001">
    <property type="protein sequence ID" value="ODA68672.1"/>
    <property type="molecule type" value="Genomic_DNA"/>
</dbReference>
<organism evidence="4 5">
    <name type="scientific">Methyloligella halotolerans</name>
    <dbReference type="NCBI Taxonomy" id="1177755"/>
    <lineage>
        <taxon>Bacteria</taxon>
        <taxon>Pseudomonadati</taxon>
        <taxon>Pseudomonadota</taxon>
        <taxon>Alphaproteobacteria</taxon>
        <taxon>Hyphomicrobiales</taxon>
        <taxon>Hyphomicrobiaceae</taxon>
        <taxon>Methyloligella</taxon>
    </lineage>
</organism>
<dbReference type="InterPro" id="IPR000863">
    <property type="entry name" value="Sulfotransferase_dom"/>
</dbReference>
<dbReference type="AlphaFoldDB" id="A0A1E2S2N0"/>
<dbReference type="Proteomes" id="UP000095087">
    <property type="component" value="Unassembled WGS sequence"/>
</dbReference>